<dbReference type="RefSeq" id="XP_013886706.1">
    <property type="nucleotide sequence ID" value="XM_014031252.1"/>
</dbReference>
<organism evidence="4 5">
    <name type="scientific">Austrofundulus limnaeus</name>
    <name type="common">Annual killifish</name>
    <dbReference type="NCBI Taxonomy" id="52670"/>
    <lineage>
        <taxon>Eukaryota</taxon>
        <taxon>Metazoa</taxon>
        <taxon>Chordata</taxon>
        <taxon>Craniata</taxon>
        <taxon>Vertebrata</taxon>
        <taxon>Euteleostomi</taxon>
        <taxon>Actinopterygii</taxon>
        <taxon>Neopterygii</taxon>
        <taxon>Teleostei</taxon>
        <taxon>Neoteleostei</taxon>
        <taxon>Acanthomorphata</taxon>
        <taxon>Ovalentaria</taxon>
        <taxon>Atherinomorphae</taxon>
        <taxon>Cyprinodontiformes</taxon>
        <taxon>Rivulidae</taxon>
        <taxon>Austrofundulus</taxon>
    </lineage>
</organism>
<dbReference type="InterPro" id="IPR037055">
    <property type="entry name" value="MHC_I-like_Ag-recog_sf"/>
</dbReference>
<dbReference type="KEGG" id="alim:106534562"/>
<gene>
    <name evidence="5" type="primary">si:dkeyp-13a3.10</name>
</gene>
<evidence type="ECO:0000256" key="2">
    <source>
        <dbReference type="SAM" id="Phobius"/>
    </source>
</evidence>
<keyword evidence="1" id="KW-0325">Glycoprotein</keyword>
<dbReference type="InterPro" id="IPR011162">
    <property type="entry name" value="MHC_I/II-like_Ag-recog"/>
</dbReference>
<dbReference type="AlphaFoldDB" id="A0A2I4D389"/>
<feature type="transmembrane region" description="Helical" evidence="2">
    <location>
        <begin position="179"/>
        <end position="198"/>
    </location>
</feature>
<keyword evidence="2" id="KW-1133">Transmembrane helix</keyword>
<dbReference type="OrthoDB" id="8936769at2759"/>
<keyword evidence="4" id="KW-1185">Reference proteome</keyword>
<evidence type="ECO:0000313" key="5">
    <source>
        <dbReference type="RefSeq" id="XP_013886706.1"/>
    </source>
</evidence>
<sequence>MPFCLVVLFLICHCSGAVPLFPLEATIVQIQQRGVVGAQQVTEQVLVNGVSLVNPSEEVKSIVQSMSAGALLTAVNINKTSPQMEHRAILRSRDCIQEGPRPHWTDRMFYDGKVYLSLEHNDTWTAHVPQAMALKVLLDEQVERTRAERVRLQEGCIQLMKKLSLSQELPASSSGLDPILILIIVLAFLGLILLTFCISKNLGSRHPGGVIGSIIHYPPKSEDEGFKCCEYNTL</sequence>
<dbReference type="Gene3D" id="3.30.500.10">
    <property type="entry name" value="MHC class I-like antigen recognition-like"/>
    <property type="match status" value="1"/>
</dbReference>
<evidence type="ECO:0000256" key="1">
    <source>
        <dbReference type="ARBA" id="ARBA00023180"/>
    </source>
</evidence>
<evidence type="ECO:0000313" key="4">
    <source>
        <dbReference type="Proteomes" id="UP000192220"/>
    </source>
</evidence>
<proteinExistence type="predicted"/>
<keyword evidence="2" id="KW-0812">Transmembrane</keyword>
<keyword evidence="2" id="KW-0472">Membrane</keyword>
<reference evidence="5" key="1">
    <citation type="submission" date="2025-08" db="UniProtKB">
        <authorList>
            <consortium name="RefSeq"/>
        </authorList>
    </citation>
    <scope>IDENTIFICATION</scope>
    <source>
        <strain evidence="5">Quisiro</strain>
        <tissue evidence="5">Liver</tissue>
    </source>
</reference>
<dbReference type="InParanoid" id="A0A2I4D389"/>
<dbReference type="Proteomes" id="UP000192220">
    <property type="component" value="Unplaced"/>
</dbReference>
<protein>
    <submittedName>
        <fullName evidence="5">Uncharacterized protein si:dkeyp-13a3.10</fullName>
    </submittedName>
</protein>
<feature type="chain" id="PRO_5014129943" evidence="3">
    <location>
        <begin position="18"/>
        <end position="234"/>
    </location>
</feature>
<accession>A0A2I4D389</accession>
<name>A0A2I4D389_AUSLI</name>
<keyword evidence="3" id="KW-0732">Signal</keyword>
<dbReference type="SUPFAM" id="SSF54452">
    <property type="entry name" value="MHC antigen-recognition domain"/>
    <property type="match status" value="1"/>
</dbReference>
<evidence type="ECO:0000256" key="3">
    <source>
        <dbReference type="SAM" id="SignalP"/>
    </source>
</evidence>
<feature type="signal peptide" evidence="3">
    <location>
        <begin position="1"/>
        <end position="17"/>
    </location>
</feature>